<dbReference type="PANTHER" id="PTHR14677:SF40">
    <property type="entry name" value="CDC48-ASSOCIATED UBIQUITIN-LIKE_ZINC FINGER PROTEIN 1"/>
    <property type="match status" value="1"/>
</dbReference>
<sequence length="269" mass="29027">MSTTSQRDAELLAVGKQCSHSSCNLVDFLPFKCHHCQDSFCQEHFKVDDHKCPKYDESQHNRVAPNCPLCNIPIAFRQGQDPNVRMDQHLETECSVTTGRVKSKSTPVCARPTCKKVLFSPIRCDKCRQQFCPAHRFPGDHTCASQTASSTAQSNMYSRFEATSKGLAAKASAAASSAASSAAKKSPTTAKPIAKASSAPAAGSSTTSNAGPKLPFAKMKTNSRAKAERESRLKAMRARAQKGLLSDEQLVILEAEEAAAKDGKDCIVM</sequence>
<dbReference type="AlphaFoldDB" id="A0A9P6JK45"/>
<dbReference type="GO" id="GO:0005737">
    <property type="term" value="C:cytoplasm"/>
    <property type="evidence" value="ECO:0007669"/>
    <property type="project" value="TreeGrafter"/>
</dbReference>
<evidence type="ECO:0000256" key="4">
    <source>
        <dbReference type="ARBA" id="ARBA00022833"/>
    </source>
</evidence>
<evidence type="ECO:0000313" key="8">
    <source>
        <dbReference type="EMBL" id="KAF9523608.1"/>
    </source>
</evidence>
<dbReference type="OrthoDB" id="431929at2759"/>
<evidence type="ECO:0000256" key="6">
    <source>
        <dbReference type="SAM" id="MobiDB-lite"/>
    </source>
</evidence>
<dbReference type="InterPro" id="IPR000058">
    <property type="entry name" value="Znf_AN1"/>
</dbReference>
<evidence type="ECO:0000256" key="5">
    <source>
        <dbReference type="PROSITE-ProRule" id="PRU00449"/>
    </source>
</evidence>
<evidence type="ECO:0000256" key="2">
    <source>
        <dbReference type="ARBA" id="ARBA00022737"/>
    </source>
</evidence>
<evidence type="ECO:0000259" key="7">
    <source>
        <dbReference type="PROSITE" id="PS51039"/>
    </source>
</evidence>
<evidence type="ECO:0000256" key="1">
    <source>
        <dbReference type="ARBA" id="ARBA00022723"/>
    </source>
</evidence>
<keyword evidence="9" id="KW-1185">Reference proteome</keyword>
<keyword evidence="3 5" id="KW-0863">Zinc-finger</keyword>
<keyword evidence="4" id="KW-0862">Zinc</keyword>
<feature type="region of interest" description="Disordered" evidence="6">
    <location>
        <begin position="177"/>
        <end position="231"/>
    </location>
</feature>
<dbReference type="SMART" id="SM00154">
    <property type="entry name" value="ZnF_AN1"/>
    <property type="match status" value="2"/>
</dbReference>
<evidence type="ECO:0000256" key="3">
    <source>
        <dbReference type="ARBA" id="ARBA00022771"/>
    </source>
</evidence>
<dbReference type="InterPro" id="IPR057357">
    <property type="entry name" value="Znf-C2H2_ZFAND2A/B"/>
</dbReference>
<keyword evidence="1" id="KW-0479">Metal-binding</keyword>
<name>A0A9P6JK45_9AGAR</name>
<dbReference type="Pfam" id="PF01428">
    <property type="entry name" value="zf-AN1"/>
    <property type="match status" value="2"/>
</dbReference>
<dbReference type="EMBL" id="MU157914">
    <property type="protein sequence ID" value="KAF9523608.1"/>
    <property type="molecule type" value="Genomic_DNA"/>
</dbReference>
<dbReference type="PANTHER" id="PTHR14677">
    <property type="entry name" value="ARSENITE INDUCUBLE RNA ASSOCIATED PROTEIN AIP-1-RELATED"/>
    <property type="match status" value="1"/>
</dbReference>
<dbReference type="InterPro" id="IPR035896">
    <property type="entry name" value="AN1-like_Znf"/>
</dbReference>
<dbReference type="Pfam" id="PF25403">
    <property type="entry name" value="zf-C2H2_ZFAND2"/>
    <property type="match status" value="1"/>
</dbReference>
<protein>
    <recommendedName>
        <fullName evidence="7">AN1-type domain-containing protein</fullName>
    </recommendedName>
</protein>
<organism evidence="8 9">
    <name type="scientific">Crepidotus variabilis</name>
    <dbReference type="NCBI Taxonomy" id="179855"/>
    <lineage>
        <taxon>Eukaryota</taxon>
        <taxon>Fungi</taxon>
        <taxon>Dikarya</taxon>
        <taxon>Basidiomycota</taxon>
        <taxon>Agaricomycotina</taxon>
        <taxon>Agaricomycetes</taxon>
        <taxon>Agaricomycetidae</taxon>
        <taxon>Agaricales</taxon>
        <taxon>Agaricineae</taxon>
        <taxon>Crepidotaceae</taxon>
        <taxon>Crepidotus</taxon>
    </lineage>
</organism>
<keyword evidence="2" id="KW-0677">Repeat</keyword>
<feature type="domain" description="AN1-type" evidence="7">
    <location>
        <begin position="103"/>
        <end position="151"/>
    </location>
</feature>
<evidence type="ECO:0000313" key="9">
    <source>
        <dbReference type="Proteomes" id="UP000807306"/>
    </source>
</evidence>
<feature type="domain" description="AN1-type" evidence="7">
    <location>
        <begin position="12"/>
        <end position="60"/>
    </location>
</feature>
<gene>
    <name evidence="8" type="ORF">CPB83DRAFT_951338</name>
</gene>
<proteinExistence type="predicted"/>
<accession>A0A9P6JK45</accession>
<dbReference type="Gene3D" id="4.10.1110.10">
    <property type="entry name" value="AN1-like Zinc finger"/>
    <property type="match status" value="2"/>
</dbReference>
<reference evidence="8" key="1">
    <citation type="submission" date="2020-11" db="EMBL/GenBank/DDBJ databases">
        <authorList>
            <consortium name="DOE Joint Genome Institute"/>
            <person name="Ahrendt S."/>
            <person name="Riley R."/>
            <person name="Andreopoulos W."/>
            <person name="Labutti K."/>
            <person name="Pangilinan J."/>
            <person name="Ruiz-Duenas F.J."/>
            <person name="Barrasa J.M."/>
            <person name="Sanchez-Garcia M."/>
            <person name="Camarero S."/>
            <person name="Miyauchi S."/>
            <person name="Serrano A."/>
            <person name="Linde D."/>
            <person name="Babiker R."/>
            <person name="Drula E."/>
            <person name="Ayuso-Fernandez I."/>
            <person name="Pacheco R."/>
            <person name="Padilla G."/>
            <person name="Ferreira P."/>
            <person name="Barriuso J."/>
            <person name="Kellner H."/>
            <person name="Castanera R."/>
            <person name="Alfaro M."/>
            <person name="Ramirez L."/>
            <person name="Pisabarro A.G."/>
            <person name="Kuo A."/>
            <person name="Tritt A."/>
            <person name="Lipzen A."/>
            <person name="He G."/>
            <person name="Yan M."/>
            <person name="Ng V."/>
            <person name="Cullen D."/>
            <person name="Martin F."/>
            <person name="Rosso M.-N."/>
            <person name="Henrissat B."/>
            <person name="Hibbett D."/>
            <person name="Martinez A.T."/>
            <person name="Grigoriev I.V."/>
        </authorList>
    </citation>
    <scope>NUCLEOTIDE SEQUENCE</scope>
    <source>
        <strain evidence="8">CBS 506.95</strain>
    </source>
</reference>
<feature type="compositionally biased region" description="Low complexity" evidence="6">
    <location>
        <begin position="177"/>
        <end position="211"/>
    </location>
</feature>
<comment type="caution">
    <text evidence="8">The sequence shown here is derived from an EMBL/GenBank/DDBJ whole genome shotgun (WGS) entry which is preliminary data.</text>
</comment>
<dbReference type="PROSITE" id="PS51039">
    <property type="entry name" value="ZF_AN1"/>
    <property type="match status" value="2"/>
</dbReference>
<dbReference type="GO" id="GO:0008270">
    <property type="term" value="F:zinc ion binding"/>
    <property type="evidence" value="ECO:0007669"/>
    <property type="project" value="UniProtKB-KW"/>
</dbReference>
<dbReference type="SUPFAM" id="SSF118310">
    <property type="entry name" value="AN1-like Zinc finger"/>
    <property type="match status" value="2"/>
</dbReference>
<dbReference type="Proteomes" id="UP000807306">
    <property type="component" value="Unassembled WGS sequence"/>
</dbReference>